<evidence type="ECO:0000313" key="4">
    <source>
        <dbReference type="Proteomes" id="UP000015106"/>
    </source>
</evidence>
<sequence length="184" mass="19569">MVRQSSSGVPTCPAEPAAETAHLAPWDLQMLTVDYIQKGILLPKPPAGDGGERLVGRLASSFARALGRFYPFAGRLAAEEQLEDGSRAASPSLCAAPARAQSSSTRWRPASQWPMSRRRCTSPVWSGPFSHSTGWSARMPWPDRAPSLPRRSPSSRTASLSPCCSATPLPMGLPSGTSSTPGPR</sequence>
<dbReference type="PANTHER" id="PTHR31896:SF43">
    <property type="entry name" value="PROTEIN ENHANCED PSEUDOMONAS SUSCEPTIBILITY 1"/>
    <property type="match status" value="1"/>
</dbReference>
<proteinExistence type="predicted"/>
<feature type="compositionally biased region" description="Low complexity" evidence="2">
    <location>
        <begin position="144"/>
        <end position="162"/>
    </location>
</feature>
<organism evidence="3 4">
    <name type="scientific">Triticum urartu</name>
    <name type="common">Red wild einkorn</name>
    <name type="synonym">Crithodium urartu</name>
    <dbReference type="NCBI Taxonomy" id="4572"/>
    <lineage>
        <taxon>Eukaryota</taxon>
        <taxon>Viridiplantae</taxon>
        <taxon>Streptophyta</taxon>
        <taxon>Embryophyta</taxon>
        <taxon>Tracheophyta</taxon>
        <taxon>Spermatophyta</taxon>
        <taxon>Magnoliopsida</taxon>
        <taxon>Liliopsida</taxon>
        <taxon>Poales</taxon>
        <taxon>Poaceae</taxon>
        <taxon>BOP clade</taxon>
        <taxon>Pooideae</taxon>
        <taxon>Triticodae</taxon>
        <taxon>Triticeae</taxon>
        <taxon>Triticinae</taxon>
        <taxon>Triticum</taxon>
    </lineage>
</organism>
<evidence type="ECO:0000313" key="3">
    <source>
        <dbReference type="EnsemblPlants" id="TuG1812G0700003510.01.T01.cds404841"/>
    </source>
</evidence>
<dbReference type="PANTHER" id="PTHR31896">
    <property type="entry name" value="FAMILY REGULATORY PROTEIN, PUTATIVE (AFU_ORTHOLOGUE AFUA_3G14730)-RELATED"/>
    <property type="match status" value="1"/>
</dbReference>
<protein>
    <submittedName>
        <fullName evidence="3">Uncharacterized protein</fullName>
    </submittedName>
</protein>
<dbReference type="InterPro" id="IPR051283">
    <property type="entry name" value="Sec_Metabolite_Acyltrans"/>
</dbReference>
<dbReference type="EnsemblPlants" id="TuG1812G0700003510.01.T01">
    <property type="protein sequence ID" value="TuG1812G0700003510.01.T01.cds404841"/>
    <property type="gene ID" value="TuG1812G0700003510.01"/>
</dbReference>
<accession>A0A8R7R241</accession>
<evidence type="ECO:0000256" key="1">
    <source>
        <dbReference type="ARBA" id="ARBA00022679"/>
    </source>
</evidence>
<reference evidence="4" key="1">
    <citation type="journal article" date="2013" name="Nature">
        <title>Draft genome of the wheat A-genome progenitor Triticum urartu.</title>
        <authorList>
            <person name="Ling H.Q."/>
            <person name="Zhao S."/>
            <person name="Liu D."/>
            <person name="Wang J."/>
            <person name="Sun H."/>
            <person name="Zhang C."/>
            <person name="Fan H."/>
            <person name="Li D."/>
            <person name="Dong L."/>
            <person name="Tao Y."/>
            <person name="Gao C."/>
            <person name="Wu H."/>
            <person name="Li Y."/>
            <person name="Cui Y."/>
            <person name="Guo X."/>
            <person name="Zheng S."/>
            <person name="Wang B."/>
            <person name="Yu K."/>
            <person name="Liang Q."/>
            <person name="Yang W."/>
            <person name="Lou X."/>
            <person name="Chen J."/>
            <person name="Feng M."/>
            <person name="Jian J."/>
            <person name="Zhang X."/>
            <person name="Luo G."/>
            <person name="Jiang Y."/>
            <person name="Liu J."/>
            <person name="Wang Z."/>
            <person name="Sha Y."/>
            <person name="Zhang B."/>
            <person name="Wu H."/>
            <person name="Tang D."/>
            <person name="Shen Q."/>
            <person name="Xue P."/>
            <person name="Zou S."/>
            <person name="Wang X."/>
            <person name="Liu X."/>
            <person name="Wang F."/>
            <person name="Yang Y."/>
            <person name="An X."/>
            <person name="Dong Z."/>
            <person name="Zhang K."/>
            <person name="Zhang X."/>
            <person name="Luo M.C."/>
            <person name="Dvorak J."/>
            <person name="Tong Y."/>
            <person name="Wang J."/>
            <person name="Yang H."/>
            <person name="Li Z."/>
            <person name="Wang D."/>
            <person name="Zhang A."/>
            <person name="Wang J."/>
        </authorList>
    </citation>
    <scope>NUCLEOTIDE SEQUENCE</scope>
    <source>
        <strain evidence="4">cv. G1812</strain>
    </source>
</reference>
<keyword evidence="1" id="KW-0808">Transferase</keyword>
<reference evidence="3" key="2">
    <citation type="submission" date="2018-03" db="EMBL/GenBank/DDBJ databases">
        <title>The Triticum urartu genome reveals the dynamic nature of wheat genome evolution.</title>
        <authorList>
            <person name="Ling H."/>
            <person name="Ma B."/>
            <person name="Shi X."/>
            <person name="Liu H."/>
            <person name="Dong L."/>
            <person name="Sun H."/>
            <person name="Cao Y."/>
            <person name="Gao Q."/>
            <person name="Zheng S."/>
            <person name="Li Y."/>
            <person name="Yu Y."/>
            <person name="Du H."/>
            <person name="Qi M."/>
            <person name="Li Y."/>
            <person name="Yu H."/>
            <person name="Cui Y."/>
            <person name="Wang N."/>
            <person name="Chen C."/>
            <person name="Wu H."/>
            <person name="Zhao Y."/>
            <person name="Zhang J."/>
            <person name="Li Y."/>
            <person name="Zhou W."/>
            <person name="Zhang B."/>
            <person name="Hu W."/>
            <person name="Eijk M."/>
            <person name="Tang J."/>
            <person name="Witsenboer H."/>
            <person name="Zhao S."/>
            <person name="Li Z."/>
            <person name="Zhang A."/>
            <person name="Wang D."/>
            <person name="Liang C."/>
        </authorList>
    </citation>
    <scope>NUCLEOTIDE SEQUENCE [LARGE SCALE GENOMIC DNA]</scope>
    <source>
        <strain evidence="3">cv. G1812</strain>
    </source>
</reference>
<keyword evidence="4" id="KW-1185">Reference proteome</keyword>
<dbReference type="Gramene" id="TuG1812G0700003510.01.T01">
    <property type="protein sequence ID" value="TuG1812G0700003510.01.T01.cds404841"/>
    <property type="gene ID" value="TuG1812G0700003510.01"/>
</dbReference>
<feature type="region of interest" description="Disordered" evidence="2">
    <location>
        <begin position="88"/>
        <end position="113"/>
    </location>
</feature>
<evidence type="ECO:0000256" key="2">
    <source>
        <dbReference type="SAM" id="MobiDB-lite"/>
    </source>
</evidence>
<reference evidence="3" key="3">
    <citation type="submission" date="2022-06" db="UniProtKB">
        <authorList>
            <consortium name="EnsemblPlants"/>
        </authorList>
    </citation>
    <scope>IDENTIFICATION</scope>
</reference>
<dbReference type="Proteomes" id="UP000015106">
    <property type="component" value="Chromosome 7"/>
</dbReference>
<feature type="region of interest" description="Disordered" evidence="2">
    <location>
        <begin position="135"/>
        <end position="184"/>
    </location>
</feature>
<dbReference type="Gene3D" id="3.30.559.10">
    <property type="entry name" value="Chloramphenicol acetyltransferase-like domain"/>
    <property type="match status" value="1"/>
</dbReference>
<name>A0A8R7R241_TRIUA</name>
<dbReference type="InterPro" id="IPR023213">
    <property type="entry name" value="CAT-like_dom_sf"/>
</dbReference>
<dbReference type="GO" id="GO:0016747">
    <property type="term" value="F:acyltransferase activity, transferring groups other than amino-acyl groups"/>
    <property type="evidence" value="ECO:0007669"/>
    <property type="project" value="UniProtKB-ARBA"/>
</dbReference>
<dbReference type="AlphaFoldDB" id="A0A8R7R241"/>
<feature type="compositionally biased region" description="Polar residues" evidence="2">
    <location>
        <begin position="175"/>
        <end position="184"/>
    </location>
</feature>